<reference evidence="3" key="1">
    <citation type="submission" date="2021-06" db="EMBL/GenBank/DDBJ databases">
        <authorList>
            <consortium name="DOE Joint Genome Institute"/>
            <person name="Mondo S.J."/>
            <person name="Amses K.R."/>
            <person name="Simmons D.R."/>
            <person name="Longcore J.E."/>
            <person name="Seto K."/>
            <person name="Alves G.H."/>
            <person name="Bonds A.E."/>
            <person name="Quandt C.A."/>
            <person name="Davis W.J."/>
            <person name="Chang Y."/>
            <person name="Letcher P.M."/>
            <person name="Powell M.J."/>
            <person name="Kuo A."/>
            <person name="Labutti K."/>
            <person name="Pangilinan J."/>
            <person name="Andreopoulos W."/>
            <person name="Tritt A."/>
            <person name="Riley R."/>
            <person name="Hundley H."/>
            <person name="Johnson J."/>
            <person name="Lipzen A."/>
            <person name="Barry K."/>
            <person name="Berbee M.L."/>
            <person name="Buchler N.E."/>
            <person name="Grigoriev I.V."/>
            <person name="Spatafora J.W."/>
            <person name="Stajich J.E."/>
            <person name="James T.Y."/>
        </authorList>
    </citation>
    <scope>NUCLEOTIDE SEQUENCE</scope>
    <source>
        <strain evidence="3">AG</strain>
    </source>
</reference>
<protein>
    <submittedName>
        <fullName evidence="3">Uncharacterized protein</fullName>
    </submittedName>
</protein>
<feature type="region of interest" description="Disordered" evidence="1">
    <location>
        <begin position="46"/>
        <end position="71"/>
    </location>
</feature>
<dbReference type="EMBL" id="MU621011">
    <property type="protein sequence ID" value="KAI8575006.1"/>
    <property type="molecule type" value="Genomic_DNA"/>
</dbReference>
<keyword evidence="2" id="KW-0732">Signal</keyword>
<feature type="compositionally biased region" description="Basic and acidic residues" evidence="1">
    <location>
        <begin position="61"/>
        <end position="71"/>
    </location>
</feature>
<sequence length="183" mass="18607">MRSAIPILICCLYALSAAEVTSISEGGNALVEKSIVKAAEPQQLWSEVKSDDDGEVDDEGDKSGKGGHRSDECATRSVSILIGSSTFAIPCLGAGSIVDVNGFIPIAFSSLSPSPSPESSSIASSAASTVSETTMTSTTTSTPSICPNTQTACGNNGICTDCTEGGALQNSICFNGVCFLPQP</sequence>
<dbReference type="GeneID" id="75918545"/>
<proteinExistence type="predicted"/>
<reference evidence="3" key="2">
    <citation type="journal article" date="2022" name="Proc. Natl. Acad. Sci. U.S.A.">
        <title>Diploid-dominant life cycles characterize the early evolution of Fungi.</title>
        <authorList>
            <person name="Amses K.R."/>
            <person name="Simmons D.R."/>
            <person name="Longcore J.E."/>
            <person name="Mondo S.J."/>
            <person name="Seto K."/>
            <person name="Jeronimo G.H."/>
            <person name="Bonds A.E."/>
            <person name="Quandt C.A."/>
            <person name="Davis W.J."/>
            <person name="Chang Y."/>
            <person name="Federici B.A."/>
            <person name="Kuo A."/>
            <person name="LaButti K."/>
            <person name="Pangilinan J."/>
            <person name="Andreopoulos W."/>
            <person name="Tritt A."/>
            <person name="Riley R."/>
            <person name="Hundley H."/>
            <person name="Johnson J."/>
            <person name="Lipzen A."/>
            <person name="Barry K."/>
            <person name="Lang B.F."/>
            <person name="Cuomo C.A."/>
            <person name="Buchler N.E."/>
            <person name="Grigoriev I.V."/>
            <person name="Spatafora J.W."/>
            <person name="Stajich J.E."/>
            <person name="James T.Y."/>
        </authorList>
    </citation>
    <scope>NUCLEOTIDE SEQUENCE</scope>
    <source>
        <strain evidence="3">AG</strain>
    </source>
</reference>
<dbReference type="AlphaFoldDB" id="A0AAD5E1X6"/>
<evidence type="ECO:0000256" key="2">
    <source>
        <dbReference type="SAM" id="SignalP"/>
    </source>
</evidence>
<dbReference type="RefSeq" id="XP_051440012.1">
    <property type="nucleotide sequence ID" value="XM_051593203.1"/>
</dbReference>
<feature type="compositionally biased region" description="Acidic residues" evidence="1">
    <location>
        <begin position="50"/>
        <end position="60"/>
    </location>
</feature>
<evidence type="ECO:0000313" key="3">
    <source>
        <dbReference type="EMBL" id="KAI8575006.1"/>
    </source>
</evidence>
<feature type="chain" id="PRO_5042002056" evidence="2">
    <location>
        <begin position="19"/>
        <end position="183"/>
    </location>
</feature>
<comment type="caution">
    <text evidence="3">The sequence shown here is derived from an EMBL/GenBank/DDBJ whole genome shotgun (WGS) entry which is preliminary data.</text>
</comment>
<accession>A0AAD5E1X6</accession>
<organism evidence="3 4">
    <name type="scientific">Umbelopsis ramanniana AG</name>
    <dbReference type="NCBI Taxonomy" id="1314678"/>
    <lineage>
        <taxon>Eukaryota</taxon>
        <taxon>Fungi</taxon>
        <taxon>Fungi incertae sedis</taxon>
        <taxon>Mucoromycota</taxon>
        <taxon>Mucoromycotina</taxon>
        <taxon>Umbelopsidomycetes</taxon>
        <taxon>Umbelopsidales</taxon>
        <taxon>Umbelopsidaceae</taxon>
        <taxon>Umbelopsis</taxon>
    </lineage>
</organism>
<dbReference type="Proteomes" id="UP001206595">
    <property type="component" value="Unassembled WGS sequence"/>
</dbReference>
<evidence type="ECO:0000313" key="4">
    <source>
        <dbReference type="Proteomes" id="UP001206595"/>
    </source>
</evidence>
<evidence type="ECO:0000256" key="1">
    <source>
        <dbReference type="SAM" id="MobiDB-lite"/>
    </source>
</evidence>
<keyword evidence="4" id="KW-1185">Reference proteome</keyword>
<gene>
    <name evidence="3" type="ORF">K450DRAFT_276011</name>
</gene>
<name>A0AAD5E1X6_UMBRA</name>
<feature type="signal peptide" evidence="2">
    <location>
        <begin position="1"/>
        <end position="18"/>
    </location>
</feature>